<keyword evidence="6 8" id="KW-1133">Transmembrane helix</keyword>
<feature type="transmembrane region" description="Helical" evidence="8">
    <location>
        <begin position="249"/>
        <end position="269"/>
    </location>
</feature>
<dbReference type="PATRIC" id="fig|742823.3.peg.2161"/>
<evidence type="ECO:0000256" key="4">
    <source>
        <dbReference type="ARBA" id="ARBA00022475"/>
    </source>
</evidence>
<feature type="domain" description="EamA" evidence="9">
    <location>
        <begin position="11"/>
        <end position="151"/>
    </location>
</feature>
<dbReference type="Pfam" id="PF00892">
    <property type="entry name" value="EamA"/>
    <property type="match status" value="2"/>
</dbReference>
<evidence type="ECO:0000256" key="5">
    <source>
        <dbReference type="ARBA" id="ARBA00022692"/>
    </source>
</evidence>
<evidence type="ECO:0000256" key="7">
    <source>
        <dbReference type="ARBA" id="ARBA00023136"/>
    </source>
</evidence>
<name>K1JRB0_9BURK</name>
<dbReference type="OrthoDB" id="369870at2"/>
<feature type="transmembrane region" description="Helical" evidence="8">
    <location>
        <begin position="12"/>
        <end position="30"/>
    </location>
</feature>
<dbReference type="PANTHER" id="PTHR22911">
    <property type="entry name" value="ACYL-MALONYL CONDENSING ENZYME-RELATED"/>
    <property type="match status" value="1"/>
</dbReference>
<evidence type="ECO:0000256" key="3">
    <source>
        <dbReference type="ARBA" id="ARBA00022448"/>
    </source>
</evidence>
<dbReference type="SUPFAM" id="SSF103481">
    <property type="entry name" value="Multidrug resistance efflux transporter EmrE"/>
    <property type="match status" value="2"/>
</dbReference>
<reference evidence="10 11" key="1">
    <citation type="submission" date="2012-05" db="EMBL/GenBank/DDBJ databases">
        <title>The Genome Sequence of Sutterella wadsworthensis 2_1_59BFAA.</title>
        <authorList>
            <consortium name="The Broad Institute Genome Sequencing Platform"/>
            <person name="Earl A."/>
            <person name="Ward D."/>
            <person name="Feldgarden M."/>
            <person name="Gevers D."/>
            <person name="Daigneault M."/>
            <person name="Strauss J."/>
            <person name="Allen-Vercoe E."/>
            <person name="Walker B."/>
            <person name="Young S.K."/>
            <person name="Zeng Q."/>
            <person name="Gargeya S."/>
            <person name="Fitzgerald M."/>
            <person name="Haas B."/>
            <person name="Abouelleil A."/>
            <person name="Alvarado L."/>
            <person name="Arachchi H.M."/>
            <person name="Berlin A.M."/>
            <person name="Chapman S.B."/>
            <person name="Goldberg J."/>
            <person name="Griggs A."/>
            <person name="Gujja S."/>
            <person name="Hansen M."/>
            <person name="Howarth C."/>
            <person name="Imamovic A."/>
            <person name="Larimer J."/>
            <person name="McCowen C."/>
            <person name="Montmayeur A."/>
            <person name="Murphy C."/>
            <person name="Neiman D."/>
            <person name="Pearson M."/>
            <person name="Priest M."/>
            <person name="Roberts A."/>
            <person name="Saif S."/>
            <person name="Shea T."/>
            <person name="Sisk P."/>
            <person name="Sykes S."/>
            <person name="Wortman J."/>
            <person name="Nusbaum C."/>
            <person name="Birren B."/>
        </authorList>
    </citation>
    <scope>NUCLEOTIDE SEQUENCE [LARGE SCALE GENOMIC DNA]</scope>
    <source>
        <strain evidence="10 11">2_1_59BFAA</strain>
    </source>
</reference>
<evidence type="ECO:0000313" key="11">
    <source>
        <dbReference type="Proteomes" id="UP000005835"/>
    </source>
</evidence>
<comment type="similarity">
    <text evidence="2">Belongs to the EamA transporter family.</text>
</comment>
<dbReference type="InterPro" id="IPR000620">
    <property type="entry name" value="EamA_dom"/>
</dbReference>
<gene>
    <name evidence="10" type="ORF">HMPREF9465_02152</name>
</gene>
<dbReference type="RefSeq" id="WP_005436976.1">
    <property type="nucleotide sequence ID" value="NZ_JH815521.1"/>
</dbReference>
<dbReference type="Proteomes" id="UP000005835">
    <property type="component" value="Unassembled WGS sequence"/>
</dbReference>
<accession>K1JRB0</accession>
<feature type="domain" description="EamA" evidence="9">
    <location>
        <begin position="162"/>
        <end position="292"/>
    </location>
</feature>
<dbReference type="EMBL" id="ADMG01000049">
    <property type="protein sequence ID" value="EKB30217.1"/>
    <property type="molecule type" value="Genomic_DNA"/>
</dbReference>
<protein>
    <submittedName>
        <fullName evidence="10">Protein RarD</fullName>
    </submittedName>
</protein>
<evidence type="ECO:0000256" key="1">
    <source>
        <dbReference type="ARBA" id="ARBA00004651"/>
    </source>
</evidence>
<dbReference type="AlphaFoldDB" id="K1JRB0"/>
<sequence>MTKRLEPDFRLGLTGAIVSYLSWGLMPIYWNLLEGAGSVEVIAHRILWSLLFIPLVMAVRGKLRSAWSDIKSIFTSPVTALLLATAACFAGLNWWINVIAVLSGHVVELGIGTFLTPLISVSCGVLFFHERLSRTKTAGVMLAMTGVLIMIVSFGHFPWISLGVSATWGIYGALKKKLMLDAWVSILLEGLMMMPVALGYVFWLSSIGENHFLPTVNPELSLCLAGTGIVASIPLIFFTIAAVNLPMNVLGFCQYISPILTLLLGILFFNERFGWGELFTLLFIWSGIAVFLLAEVHEHRKAH</sequence>
<comment type="subcellular location">
    <subcellularLocation>
        <location evidence="1">Cell membrane</location>
        <topology evidence="1">Multi-pass membrane protein</topology>
    </subcellularLocation>
</comment>
<evidence type="ECO:0000256" key="2">
    <source>
        <dbReference type="ARBA" id="ARBA00007362"/>
    </source>
</evidence>
<proteinExistence type="inferred from homology"/>
<feature type="transmembrane region" description="Helical" evidence="8">
    <location>
        <begin position="42"/>
        <end position="59"/>
    </location>
</feature>
<comment type="caution">
    <text evidence="10">The sequence shown here is derived from an EMBL/GenBank/DDBJ whole genome shotgun (WGS) entry which is preliminary data.</text>
</comment>
<feature type="transmembrane region" description="Helical" evidence="8">
    <location>
        <begin position="182"/>
        <end position="202"/>
    </location>
</feature>
<evidence type="ECO:0000256" key="6">
    <source>
        <dbReference type="ARBA" id="ARBA00022989"/>
    </source>
</evidence>
<keyword evidence="5 8" id="KW-0812">Transmembrane</keyword>
<feature type="transmembrane region" description="Helical" evidence="8">
    <location>
        <begin position="276"/>
        <end position="294"/>
    </location>
</feature>
<dbReference type="InterPro" id="IPR037185">
    <property type="entry name" value="EmrE-like"/>
</dbReference>
<dbReference type="GO" id="GO:0005886">
    <property type="term" value="C:plasma membrane"/>
    <property type="evidence" value="ECO:0007669"/>
    <property type="project" value="UniProtKB-SubCell"/>
</dbReference>
<feature type="transmembrane region" description="Helical" evidence="8">
    <location>
        <begin position="140"/>
        <end position="162"/>
    </location>
</feature>
<feature type="transmembrane region" description="Helical" evidence="8">
    <location>
        <begin position="222"/>
        <end position="243"/>
    </location>
</feature>
<keyword evidence="3" id="KW-0813">Transport</keyword>
<keyword evidence="4" id="KW-1003">Cell membrane</keyword>
<feature type="transmembrane region" description="Helical" evidence="8">
    <location>
        <begin position="80"/>
        <end position="103"/>
    </location>
</feature>
<dbReference type="InterPro" id="IPR004626">
    <property type="entry name" value="RarD"/>
</dbReference>
<evidence type="ECO:0000256" key="8">
    <source>
        <dbReference type="SAM" id="Phobius"/>
    </source>
</evidence>
<dbReference type="NCBIfam" id="TIGR00688">
    <property type="entry name" value="rarD"/>
    <property type="match status" value="1"/>
</dbReference>
<keyword evidence="7 8" id="KW-0472">Membrane</keyword>
<feature type="transmembrane region" description="Helical" evidence="8">
    <location>
        <begin position="109"/>
        <end position="128"/>
    </location>
</feature>
<organism evidence="10 11">
    <name type="scientific">Sutterella wadsworthensis 2_1_59BFAA</name>
    <dbReference type="NCBI Taxonomy" id="742823"/>
    <lineage>
        <taxon>Bacteria</taxon>
        <taxon>Pseudomonadati</taxon>
        <taxon>Pseudomonadota</taxon>
        <taxon>Betaproteobacteria</taxon>
        <taxon>Burkholderiales</taxon>
        <taxon>Sutterellaceae</taxon>
        <taxon>Sutterella</taxon>
    </lineage>
</organism>
<dbReference type="eggNOG" id="COG2962">
    <property type="taxonomic scope" value="Bacteria"/>
</dbReference>
<keyword evidence="11" id="KW-1185">Reference proteome</keyword>
<dbReference type="HOGENOM" id="CLU_054508_1_0_4"/>
<evidence type="ECO:0000313" key="10">
    <source>
        <dbReference type="EMBL" id="EKB30217.1"/>
    </source>
</evidence>
<dbReference type="PANTHER" id="PTHR22911:SF137">
    <property type="entry name" value="SOLUTE CARRIER FAMILY 35 MEMBER G2-RELATED"/>
    <property type="match status" value="1"/>
</dbReference>
<evidence type="ECO:0000259" key="9">
    <source>
        <dbReference type="Pfam" id="PF00892"/>
    </source>
</evidence>